<gene>
    <name evidence="2" type="ORF">ACEZDB_00550</name>
</gene>
<dbReference type="InterPro" id="IPR049248">
    <property type="entry name" value="DUF6881"/>
</dbReference>
<dbReference type="EMBL" id="JBHEZY010000001">
    <property type="protein sequence ID" value="MFC1429150.1"/>
    <property type="molecule type" value="Genomic_DNA"/>
</dbReference>
<sequence length="100" mass="11613">MSSFLKVVWHHSYPDEPVWLYSELDDERYEVRKVEVYRDGRRVFADQVRSVGGSMLGEIPAPTILEFSDEFEDLEASEISEAEFESQWSATISGYGEIRE</sequence>
<dbReference type="RefSeq" id="WP_380547472.1">
    <property type="nucleotide sequence ID" value="NZ_JBHEZY010000001.1"/>
</dbReference>
<dbReference type="Pfam" id="PF21812">
    <property type="entry name" value="DUF6881"/>
    <property type="match status" value="1"/>
</dbReference>
<name>A0ABV6WSY6_9ACTN</name>
<reference evidence="2 3" key="1">
    <citation type="submission" date="2024-09" db="EMBL/GenBank/DDBJ databases">
        <authorList>
            <person name="Lee S.D."/>
        </authorList>
    </citation>
    <scope>NUCLEOTIDE SEQUENCE [LARGE SCALE GENOMIC DNA]</scope>
    <source>
        <strain evidence="2 3">N1-3</strain>
    </source>
</reference>
<accession>A0ABV6WSY6</accession>
<evidence type="ECO:0000313" key="3">
    <source>
        <dbReference type="Proteomes" id="UP001592530"/>
    </source>
</evidence>
<dbReference type="Proteomes" id="UP001592530">
    <property type="component" value="Unassembled WGS sequence"/>
</dbReference>
<feature type="domain" description="DUF6881" evidence="1">
    <location>
        <begin position="4"/>
        <end position="91"/>
    </location>
</feature>
<comment type="caution">
    <text evidence="2">The sequence shown here is derived from an EMBL/GenBank/DDBJ whole genome shotgun (WGS) entry which is preliminary data.</text>
</comment>
<evidence type="ECO:0000259" key="1">
    <source>
        <dbReference type="Pfam" id="PF21812"/>
    </source>
</evidence>
<proteinExistence type="predicted"/>
<organism evidence="2 3">
    <name type="scientific">Streptacidiphilus alkalitolerans</name>
    <dbReference type="NCBI Taxonomy" id="3342712"/>
    <lineage>
        <taxon>Bacteria</taxon>
        <taxon>Bacillati</taxon>
        <taxon>Actinomycetota</taxon>
        <taxon>Actinomycetes</taxon>
        <taxon>Kitasatosporales</taxon>
        <taxon>Streptomycetaceae</taxon>
        <taxon>Streptacidiphilus</taxon>
    </lineage>
</organism>
<protein>
    <recommendedName>
        <fullName evidence="1">DUF6881 domain-containing protein</fullName>
    </recommendedName>
</protein>
<evidence type="ECO:0000313" key="2">
    <source>
        <dbReference type="EMBL" id="MFC1429150.1"/>
    </source>
</evidence>